<proteinExistence type="inferred from homology"/>
<keyword evidence="4 6" id="KW-1133">Transmembrane helix</keyword>
<dbReference type="Proteomes" id="UP000186922">
    <property type="component" value="Unassembled WGS sequence"/>
</dbReference>
<comment type="subcellular location">
    <subcellularLocation>
        <location evidence="1">Membrane</location>
        <topology evidence="1">Multi-pass membrane protein</topology>
    </subcellularLocation>
</comment>
<protein>
    <recommendedName>
        <fullName evidence="9">Mpv17-like protein 2</fullName>
    </recommendedName>
</protein>
<keyword evidence="8" id="KW-1185">Reference proteome</keyword>
<organism evidence="7 8">
    <name type="scientific">Ramazzottius varieornatus</name>
    <name type="common">Water bear</name>
    <name type="synonym">Tardigrade</name>
    <dbReference type="NCBI Taxonomy" id="947166"/>
    <lineage>
        <taxon>Eukaryota</taxon>
        <taxon>Metazoa</taxon>
        <taxon>Ecdysozoa</taxon>
        <taxon>Tardigrada</taxon>
        <taxon>Eutardigrada</taxon>
        <taxon>Parachela</taxon>
        <taxon>Hypsibioidea</taxon>
        <taxon>Ramazzottiidae</taxon>
        <taxon>Ramazzottius</taxon>
    </lineage>
</organism>
<dbReference type="GO" id="GO:0005739">
    <property type="term" value="C:mitochondrion"/>
    <property type="evidence" value="ECO:0007669"/>
    <property type="project" value="TreeGrafter"/>
</dbReference>
<dbReference type="GO" id="GO:0061668">
    <property type="term" value="P:mitochondrial ribosome assembly"/>
    <property type="evidence" value="ECO:0007669"/>
    <property type="project" value="TreeGrafter"/>
</dbReference>
<keyword evidence="5 6" id="KW-0472">Membrane</keyword>
<dbReference type="EMBL" id="BDGG01000001">
    <property type="protein sequence ID" value="GAU89600.1"/>
    <property type="molecule type" value="Genomic_DNA"/>
</dbReference>
<dbReference type="GO" id="GO:0016020">
    <property type="term" value="C:membrane"/>
    <property type="evidence" value="ECO:0007669"/>
    <property type="project" value="UniProtKB-SubCell"/>
</dbReference>
<dbReference type="PANTHER" id="PTHR11266">
    <property type="entry name" value="PEROXISOMAL MEMBRANE PROTEIN 2, PXMP2 MPV17"/>
    <property type="match status" value="1"/>
</dbReference>
<evidence type="ECO:0000256" key="1">
    <source>
        <dbReference type="ARBA" id="ARBA00004141"/>
    </source>
</evidence>
<gene>
    <name evidence="7" type="primary">RvY_02134</name>
    <name evidence="7" type="synonym">RvY_02134.1</name>
    <name evidence="7" type="ORF">RvY_02134-1</name>
</gene>
<dbReference type="OrthoDB" id="10267969at2759"/>
<feature type="transmembrane region" description="Helical" evidence="6">
    <location>
        <begin position="93"/>
        <end position="111"/>
    </location>
</feature>
<comment type="similarity">
    <text evidence="2 6">Belongs to the peroxisomal membrane protein PXMP2/4 family.</text>
</comment>
<keyword evidence="3 6" id="KW-0812">Transmembrane</keyword>
<evidence type="ECO:0000313" key="7">
    <source>
        <dbReference type="EMBL" id="GAU89600.1"/>
    </source>
</evidence>
<evidence type="ECO:0000256" key="3">
    <source>
        <dbReference type="ARBA" id="ARBA00022692"/>
    </source>
</evidence>
<reference evidence="7 8" key="1">
    <citation type="journal article" date="2016" name="Nat. Commun.">
        <title>Extremotolerant tardigrade genome and improved radiotolerance of human cultured cells by tardigrade-unique protein.</title>
        <authorList>
            <person name="Hashimoto T."/>
            <person name="Horikawa D.D."/>
            <person name="Saito Y."/>
            <person name="Kuwahara H."/>
            <person name="Kozuka-Hata H."/>
            <person name="Shin-I T."/>
            <person name="Minakuchi Y."/>
            <person name="Ohishi K."/>
            <person name="Motoyama A."/>
            <person name="Aizu T."/>
            <person name="Enomoto A."/>
            <person name="Kondo K."/>
            <person name="Tanaka S."/>
            <person name="Hara Y."/>
            <person name="Koshikawa S."/>
            <person name="Sagara H."/>
            <person name="Miura T."/>
            <person name="Yokobori S."/>
            <person name="Miyagawa K."/>
            <person name="Suzuki Y."/>
            <person name="Kubo T."/>
            <person name="Oyama M."/>
            <person name="Kohara Y."/>
            <person name="Fujiyama A."/>
            <person name="Arakawa K."/>
            <person name="Katayama T."/>
            <person name="Toyoda A."/>
            <person name="Kunieda T."/>
        </authorList>
    </citation>
    <scope>NUCLEOTIDE SEQUENCE [LARGE SCALE GENOMIC DNA]</scope>
    <source>
        <strain evidence="7 8">YOKOZUNA-1</strain>
    </source>
</reference>
<dbReference type="PANTHER" id="PTHR11266:SF8">
    <property type="entry name" value="MPV17-LIKE PROTEIN 2"/>
    <property type="match status" value="1"/>
</dbReference>
<dbReference type="Pfam" id="PF04117">
    <property type="entry name" value="Mpv17_PMP22"/>
    <property type="match status" value="1"/>
</dbReference>
<evidence type="ECO:0008006" key="9">
    <source>
        <dbReference type="Google" id="ProtNLM"/>
    </source>
</evidence>
<dbReference type="InterPro" id="IPR007248">
    <property type="entry name" value="Mpv17_PMP22"/>
</dbReference>
<evidence type="ECO:0000256" key="6">
    <source>
        <dbReference type="RuleBase" id="RU363053"/>
    </source>
</evidence>
<dbReference type="AlphaFoldDB" id="A0A1D1UM24"/>
<feature type="transmembrane region" description="Helical" evidence="6">
    <location>
        <begin position="158"/>
        <end position="175"/>
    </location>
</feature>
<sequence length="184" mass="21063">MSIFVRTRNVLFGPRYLLMTNTALGGGLLGLADVAEQTLEIKVFRSTTKYDWPRAGRMAATGLLVGSLGHGWYKVLDKALPGIDRITVIKKVVADLLIAGPATAWVFFWGIGTLERRPLKEIWDEFKLKFPYIFALDCVVWPPAQAINFFYLAPQYRMVYVNTIVFFWDILISYIKHQWDPSKK</sequence>
<evidence type="ECO:0000256" key="4">
    <source>
        <dbReference type="ARBA" id="ARBA00022989"/>
    </source>
</evidence>
<evidence type="ECO:0000256" key="2">
    <source>
        <dbReference type="ARBA" id="ARBA00006824"/>
    </source>
</evidence>
<evidence type="ECO:0000313" key="8">
    <source>
        <dbReference type="Proteomes" id="UP000186922"/>
    </source>
</evidence>
<name>A0A1D1UM24_RAMVA</name>
<accession>A0A1D1UM24</accession>
<evidence type="ECO:0000256" key="5">
    <source>
        <dbReference type="ARBA" id="ARBA00023136"/>
    </source>
</evidence>
<comment type="caution">
    <text evidence="7">The sequence shown here is derived from an EMBL/GenBank/DDBJ whole genome shotgun (WGS) entry which is preliminary data.</text>
</comment>
<dbReference type="STRING" id="947166.A0A1D1UM24"/>
<feature type="transmembrane region" description="Helical" evidence="6">
    <location>
        <begin position="132"/>
        <end position="152"/>
    </location>
</feature>